<accession>A0A918VQL5</accession>
<evidence type="ECO:0000256" key="2">
    <source>
        <dbReference type="ARBA" id="ARBA00022475"/>
    </source>
</evidence>
<dbReference type="GO" id="GO:0005886">
    <property type="term" value="C:plasma membrane"/>
    <property type="evidence" value="ECO:0007669"/>
    <property type="project" value="UniProtKB-SubCell"/>
</dbReference>
<feature type="binding site" evidence="7">
    <location>
        <position position="152"/>
    </location>
    <ligand>
        <name>Mg(2+)</name>
        <dbReference type="ChEBI" id="CHEBI:18420"/>
    </ligand>
</feature>
<protein>
    <submittedName>
        <fullName evidence="9">Glycosyl transferase</fullName>
    </submittedName>
</protein>
<evidence type="ECO:0000256" key="1">
    <source>
        <dbReference type="ARBA" id="ARBA00004651"/>
    </source>
</evidence>
<feature type="transmembrane region" description="Helical" evidence="8">
    <location>
        <begin position="314"/>
        <end position="333"/>
    </location>
</feature>
<keyword evidence="5 8" id="KW-1133">Transmembrane helix</keyword>
<keyword evidence="7" id="KW-0479">Metal-binding</keyword>
<dbReference type="EMBL" id="BMXA01000006">
    <property type="protein sequence ID" value="GHA16963.1"/>
    <property type="molecule type" value="Genomic_DNA"/>
</dbReference>
<comment type="cofactor">
    <cofactor evidence="7">
        <name>Mg(2+)</name>
        <dbReference type="ChEBI" id="CHEBI:18420"/>
    </cofactor>
</comment>
<dbReference type="PANTHER" id="PTHR22926">
    <property type="entry name" value="PHOSPHO-N-ACETYLMURAMOYL-PENTAPEPTIDE-TRANSFERASE"/>
    <property type="match status" value="1"/>
</dbReference>
<dbReference type="CDD" id="cd06854">
    <property type="entry name" value="GT_WbpL_WbcO_like"/>
    <property type="match status" value="1"/>
</dbReference>
<feature type="transmembrane region" description="Helical" evidence="8">
    <location>
        <begin position="134"/>
        <end position="153"/>
    </location>
</feature>
<evidence type="ECO:0000256" key="8">
    <source>
        <dbReference type="SAM" id="Phobius"/>
    </source>
</evidence>
<keyword evidence="2" id="KW-1003">Cell membrane</keyword>
<evidence type="ECO:0000256" key="6">
    <source>
        <dbReference type="ARBA" id="ARBA00023136"/>
    </source>
</evidence>
<feature type="transmembrane region" description="Helical" evidence="8">
    <location>
        <begin position="107"/>
        <end position="128"/>
    </location>
</feature>
<feature type="transmembrane region" description="Helical" evidence="8">
    <location>
        <begin position="76"/>
        <end position="95"/>
    </location>
</feature>
<dbReference type="PANTHER" id="PTHR22926:SF3">
    <property type="entry name" value="UNDECAPRENYL-PHOSPHATE ALPHA-N-ACETYLGLUCOSAMINYL 1-PHOSPHATE TRANSFERASE"/>
    <property type="match status" value="1"/>
</dbReference>
<feature type="transmembrane region" description="Helical" evidence="8">
    <location>
        <begin position="6"/>
        <end position="28"/>
    </location>
</feature>
<sequence>MITSAWVLTLLIFVSVAGLSWLCVRWMIAYLTRREMLDTPNNRTLHTGAVPRGGGLVIAVFLVLSSLLMAVVFPNWILYVTLALLMAGWAGLGWYDDQHDLTPQLRFPFQLILAVATVATLGWVNTILSVQLGWFGLGLTVIGILWMANLYNFMDGMDGLAASQAIVASITLSFWFSRVGNTGVAMVCVVVAAACYGFLLWNWRPAKVFMGDVGSITLGAFFATMIVLASNRHDFPVLSLLILFAVFVADASITILRRAWYREKIWLPHRTHYYQRLANIGVSHQYIVCAAILLMLICSLLATITVLYRDMIGVALVSVGILLGSVIALVRWLESQHEKNQHLRNSKSELND</sequence>
<keyword evidence="4 8" id="KW-0812">Transmembrane</keyword>
<dbReference type="InterPro" id="IPR000715">
    <property type="entry name" value="Glycosyl_transferase_4"/>
</dbReference>
<evidence type="ECO:0000256" key="5">
    <source>
        <dbReference type="ARBA" id="ARBA00022989"/>
    </source>
</evidence>
<evidence type="ECO:0000256" key="3">
    <source>
        <dbReference type="ARBA" id="ARBA00022679"/>
    </source>
</evidence>
<gene>
    <name evidence="9" type="ORF">GCM10008090_28300</name>
</gene>
<feature type="transmembrane region" description="Helical" evidence="8">
    <location>
        <begin position="235"/>
        <end position="256"/>
    </location>
</feature>
<reference evidence="9" key="2">
    <citation type="submission" date="2020-09" db="EMBL/GenBank/DDBJ databases">
        <authorList>
            <person name="Sun Q."/>
            <person name="Kim S."/>
        </authorList>
    </citation>
    <scope>NUCLEOTIDE SEQUENCE</scope>
    <source>
        <strain evidence="9">KCTC 12711</strain>
    </source>
</reference>
<organism evidence="9 10">
    <name type="scientific">Arenicella chitinivorans</name>
    <dbReference type="NCBI Taxonomy" id="1329800"/>
    <lineage>
        <taxon>Bacteria</taxon>
        <taxon>Pseudomonadati</taxon>
        <taxon>Pseudomonadota</taxon>
        <taxon>Gammaproteobacteria</taxon>
        <taxon>Arenicellales</taxon>
        <taxon>Arenicellaceae</taxon>
        <taxon>Arenicella</taxon>
    </lineage>
</organism>
<proteinExistence type="predicted"/>
<evidence type="ECO:0000313" key="10">
    <source>
        <dbReference type="Proteomes" id="UP000614811"/>
    </source>
</evidence>
<keyword evidence="3 9" id="KW-0808">Transferase</keyword>
<dbReference type="Pfam" id="PF00953">
    <property type="entry name" value="Glycos_transf_4"/>
    <property type="match status" value="1"/>
</dbReference>
<keyword evidence="7" id="KW-0460">Magnesium</keyword>
<name>A0A918VQL5_9GAMM</name>
<evidence type="ECO:0000256" key="7">
    <source>
        <dbReference type="PIRSR" id="PIRSR600715-1"/>
    </source>
</evidence>
<feature type="transmembrane region" description="Helical" evidence="8">
    <location>
        <begin position="208"/>
        <end position="229"/>
    </location>
</feature>
<reference evidence="9" key="1">
    <citation type="journal article" date="2014" name="Int. J. Syst. Evol. Microbiol.">
        <title>Complete genome sequence of Corynebacterium casei LMG S-19264T (=DSM 44701T), isolated from a smear-ripened cheese.</title>
        <authorList>
            <consortium name="US DOE Joint Genome Institute (JGI-PGF)"/>
            <person name="Walter F."/>
            <person name="Albersmeier A."/>
            <person name="Kalinowski J."/>
            <person name="Ruckert C."/>
        </authorList>
    </citation>
    <scope>NUCLEOTIDE SEQUENCE</scope>
    <source>
        <strain evidence="9">KCTC 12711</strain>
    </source>
</reference>
<feature type="transmembrane region" description="Helical" evidence="8">
    <location>
        <begin position="183"/>
        <end position="201"/>
    </location>
</feature>
<dbReference type="RefSeq" id="WP_189402359.1">
    <property type="nucleotide sequence ID" value="NZ_BMXA01000006.1"/>
</dbReference>
<evidence type="ECO:0000256" key="4">
    <source>
        <dbReference type="ARBA" id="ARBA00022692"/>
    </source>
</evidence>
<dbReference type="GO" id="GO:0009103">
    <property type="term" value="P:lipopolysaccharide biosynthetic process"/>
    <property type="evidence" value="ECO:0007669"/>
    <property type="project" value="TreeGrafter"/>
</dbReference>
<dbReference type="Proteomes" id="UP000614811">
    <property type="component" value="Unassembled WGS sequence"/>
</dbReference>
<feature type="transmembrane region" description="Helical" evidence="8">
    <location>
        <begin position="286"/>
        <end position="308"/>
    </location>
</feature>
<feature type="binding site" evidence="7">
    <location>
        <position position="212"/>
    </location>
    <ligand>
        <name>Mg(2+)</name>
        <dbReference type="ChEBI" id="CHEBI:18420"/>
    </ligand>
</feature>
<dbReference type="GO" id="GO:0046872">
    <property type="term" value="F:metal ion binding"/>
    <property type="evidence" value="ECO:0007669"/>
    <property type="project" value="UniProtKB-KW"/>
</dbReference>
<dbReference type="GO" id="GO:0016780">
    <property type="term" value="F:phosphotransferase activity, for other substituted phosphate groups"/>
    <property type="evidence" value="ECO:0007669"/>
    <property type="project" value="InterPro"/>
</dbReference>
<comment type="caution">
    <text evidence="9">The sequence shown here is derived from an EMBL/GenBank/DDBJ whole genome shotgun (WGS) entry which is preliminary data.</text>
</comment>
<evidence type="ECO:0000313" key="9">
    <source>
        <dbReference type="EMBL" id="GHA16963.1"/>
    </source>
</evidence>
<comment type="subcellular location">
    <subcellularLocation>
        <location evidence="1">Cell membrane</location>
        <topology evidence="1">Multi-pass membrane protein</topology>
    </subcellularLocation>
</comment>
<dbReference type="GO" id="GO:0044038">
    <property type="term" value="P:cell wall macromolecule biosynthetic process"/>
    <property type="evidence" value="ECO:0007669"/>
    <property type="project" value="TreeGrafter"/>
</dbReference>
<dbReference type="GO" id="GO:0071555">
    <property type="term" value="P:cell wall organization"/>
    <property type="evidence" value="ECO:0007669"/>
    <property type="project" value="TreeGrafter"/>
</dbReference>
<keyword evidence="6 8" id="KW-0472">Membrane</keyword>
<feature type="transmembrane region" description="Helical" evidence="8">
    <location>
        <begin position="49"/>
        <end position="70"/>
    </location>
</feature>
<dbReference type="AlphaFoldDB" id="A0A918VQL5"/>
<keyword evidence="10" id="KW-1185">Reference proteome</keyword>